<evidence type="ECO:0000313" key="2">
    <source>
        <dbReference type="Proteomes" id="UP000001312"/>
    </source>
</evidence>
<dbReference type="AlphaFoldDB" id="A7EU38"/>
<keyword evidence="2" id="KW-1185">Reference proteome</keyword>
<dbReference type="InParanoid" id="A7EU38"/>
<dbReference type="KEGG" id="ssl:SS1G_08845"/>
<dbReference type="Proteomes" id="UP000001312">
    <property type="component" value="Unassembled WGS sequence"/>
</dbReference>
<proteinExistence type="predicted"/>
<dbReference type="RefSeq" id="XP_001590081.1">
    <property type="nucleotide sequence ID" value="XM_001590031.1"/>
</dbReference>
<dbReference type="EMBL" id="CH476632">
    <property type="protein sequence ID" value="EDN92980.1"/>
    <property type="molecule type" value="Genomic_DNA"/>
</dbReference>
<evidence type="ECO:0000313" key="1">
    <source>
        <dbReference type="EMBL" id="EDN92980.1"/>
    </source>
</evidence>
<dbReference type="GeneID" id="5486144"/>
<name>A7EU38_SCLS1</name>
<organism evidence="1 2">
    <name type="scientific">Sclerotinia sclerotiorum (strain ATCC 18683 / 1980 / Ss-1)</name>
    <name type="common">White mold</name>
    <name type="synonym">Whetzelinia sclerotiorum</name>
    <dbReference type="NCBI Taxonomy" id="665079"/>
    <lineage>
        <taxon>Eukaryota</taxon>
        <taxon>Fungi</taxon>
        <taxon>Dikarya</taxon>
        <taxon>Ascomycota</taxon>
        <taxon>Pezizomycotina</taxon>
        <taxon>Leotiomycetes</taxon>
        <taxon>Helotiales</taxon>
        <taxon>Sclerotiniaceae</taxon>
        <taxon>Sclerotinia</taxon>
    </lineage>
</organism>
<gene>
    <name evidence="1" type="ORF">SS1G_08845</name>
</gene>
<protein>
    <submittedName>
        <fullName evidence="1">Uncharacterized protein</fullName>
    </submittedName>
</protein>
<sequence>MEGVHSREYPLRFNYQLSFFLSDYLPLDRYKQTCLQLMLEDAPNPGGTSKC</sequence>
<reference evidence="2" key="1">
    <citation type="journal article" date="2011" name="PLoS Genet.">
        <title>Genomic analysis of the necrotrophic fungal pathogens Sclerotinia sclerotiorum and Botrytis cinerea.</title>
        <authorList>
            <person name="Amselem J."/>
            <person name="Cuomo C.A."/>
            <person name="van Kan J.A."/>
            <person name="Viaud M."/>
            <person name="Benito E.P."/>
            <person name="Couloux A."/>
            <person name="Coutinho P.M."/>
            <person name="de Vries R.P."/>
            <person name="Dyer P.S."/>
            <person name="Fillinger S."/>
            <person name="Fournier E."/>
            <person name="Gout L."/>
            <person name="Hahn M."/>
            <person name="Kohn L."/>
            <person name="Lapalu N."/>
            <person name="Plummer K.M."/>
            <person name="Pradier J.M."/>
            <person name="Quevillon E."/>
            <person name="Sharon A."/>
            <person name="Simon A."/>
            <person name="ten Have A."/>
            <person name="Tudzynski B."/>
            <person name="Tudzynski P."/>
            <person name="Wincker P."/>
            <person name="Andrew M."/>
            <person name="Anthouard V."/>
            <person name="Beever R.E."/>
            <person name="Beffa R."/>
            <person name="Benoit I."/>
            <person name="Bouzid O."/>
            <person name="Brault B."/>
            <person name="Chen Z."/>
            <person name="Choquer M."/>
            <person name="Collemare J."/>
            <person name="Cotton P."/>
            <person name="Danchin E.G."/>
            <person name="Da Silva C."/>
            <person name="Gautier A."/>
            <person name="Giraud C."/>
            <person name="Giraud T."/>
            <person name="Gonzalez C."/>
            <person name="Grossetete S."/>
            <person name="Guldener U."/>
            <person name="Henrissat B."/>
            <person name="Howlett B.J."/>
            <person name="Kodira C."/>
            <person name="Kretschmer M."/>
            <person name="Lappartient A."/>
            <person name="Leroch M."/>
            <person name="Levis C."/>
            <person name="Mauceli E."/>
            <person name="Neuveglise C."/>
            <person name="Oeser B."/>
            <person name="Pearson M."/>
            <person name="Poulain J."/>
            <person name="Poussereau N."/>
            <person name="Quesneville H."/>
            <person name="Rascle C."/>
            <person name="Schumacher J."/>
            <person name="Segurens B."/>
            <person name="Sexton A."/>
            <person name="Silva E."/>
            <person name="Sirven C."/>
            <person name="Soanes D.M."/>
            <person name="Talbot N.J."/>
            <person name="Templeton M."/>
            <person name="Yandava C."/>
            <person name="Yarden O."/>
            <person name="Zeng Q."/>
            <person name="Rollins J.A."/>
            <person name="Lebrun M.H."/>
            <person name="Dickman M."/>
        </authorList>
    </citation>
    <scope>NUCLEOTIDE SEQUENCE [LARGE SCALE GENOMIC DNA]</scope>
    <source>
        <strain evidence="2">ATCC 18683 / 1980 / Ss-1</strain>
    </source>
</reference>
<accession>A7EU38</accession>